<reference evidence="2 3" key="1">
    <citation type="journal article" date="2014" name="Int. J. Syst. Evol. Microbiol.">
        <title>Complete genome sequence of Corynebacterium casei LMG S-19264T (=DSM 44701T), isolated from a smear-ripened cheese.</title>
        <authorList>
            <consortium name="US DOE Joint Genome Institute (JGI-PGF)"/>
            <person name="Walter F."/>
            <person name="Albersmeier A."/>
            <person name="Kalinowski J."/>
            <person name="Ruckert C."/>
        </authorList>
    </citation>
    <scope>NUCLEOTIDE SEQUENCE [LARGE SCALE GENOMIC DNA]</scope>
    <source>
        <strain evidence="2 3">KCTC 12866</strain>
    </source>
</reference>
<feature type="region of interest" description="Disordered" evidence="1">
    <location>
        <begin position="86"/>
        <end position="124"/>
    </location>
</feature>
<dbReference type="EMBL" id="BMXF01000006">
    <property type="protein sequence ID" value="GHB85360.1"/>
    <property type="molecule type" value="Genomic_DNA"/>
</dbReference>
<dbReference type="InterPro" id="IPR021474">
    <property type="entry name" value="DUF3127"/>
</dbReference>
<dbReference type="Proteomes" id="UP000598271">
    <property type="component" value="Unassembled WGS sequence"/>
</dbReference>
<dbReference type="RefSeq" id="WP_189567895.1">
    <property type="nucleotide sequence ID" value="NZ_BMXF01000006.1"/>
</dbReference>
<evidence type="ECO:0000313" key="3">
    <source>
        <dbReference type="Proteomes" id="UP000598271"/>
    </source>
</evidence>
<evidence type="ECO:0000313" key="2">
    <source>
        <dbReference type="EMBL" id="GHB85360.1"/>
    </source>
</evidence>
<name>A0A8J3DF14_9BACT</name>
<evidence type="ECO:0008006" key="4">
    <source>
        <dbReference type="Google" id="ProtNLM"/>
    </source>
</evidence>
<protein>
    <recommendedName>
        <fullName evidence="4">DUF3127 domain-containing protein</fullName>
    </recommendedName>
</protein>
<accession>A0A8J3DF14</accession>
<evidence type="ECO:0000256" key="1">
    <source>
        <dbReference type="SAM" id="MobiDB-lite"/>
    </source>
</evidence>
<keyword evidence="3" id="KW-1185">Reference proteome</keyword>
<proteinExistence type="predicted"/>
<dbReference type="AlphaFoldDB" id="A0A8J3DF14"/>
<gene>
    <name evidence="2" type="ORF">GCM10007390_45890</name>
</gene>
<comment type="caution">
    <text evidence="2">The sequence shown here is derived from an EMBL/GenBank/DDBJ whole genome shotgun (WGS) entry which is preliminary data.</text>
</comment>
<sequence length="124" mass="13462">MEISGTVVSILPEINGQGKNGTWRKQEFILETEGQYPKKVCITMWGDKIDQFALSEGELVTASIDAESREYNQRWYTDLKAWKVEKGAAGSGQPATPNNAPGDFGPPPNPAFAPSGGSDDDLPF</sequence>
<organism evidence="2 3">
    <name type="scientific">Persicitalea jodogahamensis</name>
    <dbReference type="NCBI Taxonomy" id="402147"/>
    <lineage>
        <taxon>Bacteria</taxon>
        <taxon>Pseudomonadati</taxon>
        <taxon>Bacteroidota</taxon>
        <taxon>Cytophagia</taxon>
        <taxon>Cytophagales</taxon>
        <taxon>Spirosomataceae</taxon>
        <taxon>Persicitalea</taxon>
    </lineage>
</organism>
<dbReference type="Pfam" id="PF11325">
    <property type="entry name" value="DUF3127"/>
    <property type="match status" value="1"/>
</dbReference>